<protein>
    <submittedName>
        <fullName evidence="4">Epimerase</fullName>
    </submittedName>
</protein>
<evidence type="ECO:0000313" key="5">
    <source>
        <dbReference type="Proteomes" id="UP000185597"/>
    </source>
</evidence>
<organism evidence="4 5">
    <name type="scientific">Citrobacter braakii</name>
    <dbReference type="NCBI Taxonomy" id="57706"/>
    <lineage>
        <taxon>Bacteria</taxon>
        <taxon>Pseudomonadati</taxon>
        <taxon>Pseudomonadota</taxon>
        <taxon>Gammaproteobacteria</taxon>
        <taxon>Enterobacterales</taxon>
        <taxon>Enterobacteriaceae</taxon>
        <taxon>Citrobacter</taxon>
        <taxon>Citrobacter freundii complex</taxon>
    </lineage>
</organism>
<feature type="domain" description="NAD-dependent epimerase/dehydratase" evidence="3">
    <location>
        <begin position="4"/>
        <end position="219"/>
    </location>
</feature>
<dbReference type="InterPro" id="IPR036291">
    <property type="entry name" value="NAD(P)-bd_dom_sf"/>
</dbReference>
<dbReference type="EMBL" id="MTCP01000007">
    <property type="protein sequence ID" value="OLY68257.1"/>
    <property type="molecule type" value="Genomic_DNA"/>
</dbReference>
<evidence type="ECO:0000313" key="4">
    <source>
        <dbReference type="EMBL" id="OLY68257.1"/>
    </source>
</evidence>
<comment type="caution">
    <text evidence="4">The sequence shown here is derived from an EMBL/GenBank/DDBJ whole genome shotgun (WGS) entry which is preliminary data.</text>
</comment>
<dbReference type="RefSeq" id="WP_049270720.1">
    <property type="nucleotide sequence ID" value="NZ_CP138570.1"/>
</dbReference>
<dbReference type="Gene3D" id="3.40.50.720">
    <property type="entry name" value="NAD(P)-binding Rossmann-like Domain"/>
    <property type="match status" value="1"/>
</dbReference>
<reference evidence="4 5" key="1">
    <citation type="submission" date="2017-01" db="EMBL/GenBank/DDBJ databases">
        <title>First report of the plasmid-mediated mcr-1 gene in Citrobacter freudii.</title>
        <authorList>
            <person name="Liu J."/>
            <person name="Yang Y."/>
            <person name="Li Y."/>
            <person name="Liu D."/>
            <person name="Tuo H."/>
            <person name="Davis M."/>
            <person name="Zhang A."/>
        </authorList>
    </citation>
    <scope>NUCLEOTIDE SEQUENCE [LARGE SCALE GENOMIC DNA]</scope>
    <source>
        <strain evidence="4 5">SCC4</strain>
    </source>
</reference>
<name>A0AA44RGC4_CITBR</name>
<sequence>MRHIITGGSGFTGSVLTQRLLDKGQEVINIDIREQPNMALRQNVHFVHGDVTNSDTLKKLCLREDDVVYHLAARQFADAVPKTSREEWFNEVNVCGTKVVVDEMKNTGCHKLVFFSTDMTYGIPTVCPVPPSHPQNPLGPYGNSKILAERIIRGENSIDATIFRPRLITGPGRLGILGKLFKLIQHGLPVPMIGSGNNRYQMVSVEDCALAAELAVAKNCPNINLNLGSSTPPTTKELLGGVIKHAKSKSILLPVPAGLLKPVLATMDKVGLTLLYPEQFGIADKDVLLDTSLTYETLGWSTTKSDIIAMSEAYDSFIASNK</sequence>
<dbReference type="SUPFAM" id="SSF51735">
    <property type="entry name" value="NAD(P)-binding Rossmann-fold domains"/>
    <property type="match status" value="1"/>
</dbReference>
<comment type="pathway">
    <text evidence="1">Bacterial outer membrane biogenesis; LPS O-antigen biosynthesis.</text>
</comment>
<dbReference type="PANTHER" id="PTHR43000">
    <property type="entry name" value="DTDP-D-GLUCOSE 4,6-DEHYDRATASE-RELATED"/>
    <property type="match status" value="1"/>
</dbReference>
<gene>
    <name evidence="4" type="ORF">BWD41_15790</name>
</gene>
<dbReference type="InterPro" id="IPR001509">
    <property type="entry name" value="Epimerase_deHydtase"/>
</dbReference>
<evidence type="ECO:0000256" key="1">
    <source>
        <dbReference type="ARBA" id="ARBA00005125"/>
    </source>
</evidence>
<accession>A0AA44RGC4</accession>
<dbReference type="AlphaFoldDB" id="A0AA44RGC4"/>
<dbReference type="Pfam" id="PF01370">
    <property type="entry name" value="Epimerase"/>
    <property type="match status" value="1"/>
</dbReference>
<proteinExistence type="inferred from homology"/>
<comment type="similarity">
    <text evidence="2">Belongs to the NAD(P)-dependent epimerase/dehydratase family.</text>
</comment>
<evidence type="ECO:0000259" key="3">
    <source>
        <dbReference type="Pfam" id="PF01370"/>
    </source>
</evidence>
<dbReference type="Proteomes" id="UP000185597">
    <property type="component" value="Unassembled WGS sequence"/>
</dbReference>
<evidence type="ECO:0000256" key="2">
    <source>
        <dbReference type="ARBA" id="ARBA00007637"/>
    </source>
</evidence>